<evidence type="ECO:0000256" key="2">
    <source>
        <dbReference type="ARBA" id="ARBA00023277"/>
    </source>
</evidence>
<sequence>MTVHHALVLNLHQPSGNLQELLANQSWEAKEILFALDRIPRSLWGHEDRARVHLSLSGTLLETLSDPVFQQQVYGIVDCGSLLWHLQNQSLFEVIGTGYYHPVLPLIPEADRKEHLRRWLGIAHHLLWRPRFQGFWPPEMGFSMELIPLLRSFGFRYVMVDSEHVEPVTEMSWQELRYRPHIARYGDDEIVVVVRDRELSDAQESGMELDWFLNEVAERTKWCDFPPLVATCTDGENGGWFRNVTEGANFWSVFYLPLLERLAAGESDVTPTFISDYLDTHGAHGEVRVRTGAWNTGWHHGRDFTQWTGSEPQRHAVADFERLSRAIHDARWFAGERGIHEGPHAEAIEEAMFYLLRAETSCNIYWGEAWVPRAEADLASSRAAMARIGIEVPADEAPTESADADTAAVEPGAADVSDSIEMESSETASQALRQVQADETPSDDRPV</sequence>
<evidence type="ECO:0000256" key="3">
    <source>
        <dbReference type="SAM" id="MobiDB-lite"/>
    </source>
</evidence>
<evidence type="ECO:0000259" key="4">
    <source>
        <dbReference type="Pfam" id="PF03065"/>
    </source>
</evidence>
<dbReference type="AlphaFoldDB" id="W9V4Q6"/>
<evidence type="ECO:0000313" key="5">
    <source>
        <dbReference type="EMBL" id="EXJ14523.1"/>
    </source>
</evidence>
<feature type="domain" description="Glycoside hydrolase family 57 N-terminal" evidence="4">
    <location>
        <begin position="44"/>
        <end position="255"/>
    </location>
</feature>
<dbReference type="InterPro" id="IPR004300">
    <property type="entry name" value="Glyco_hydro_57_N"/>
</dbReference>
<comment type="similarity">
    <text evidence="1">Belongs to the glycosyl hydrolase 57 family.</text>
</comment>
<dbReference type="EMBL" id="AONC01000040">
    <property type="protein sequence ID" value="EXJ14523.1"/>
    <property type="molecule type" value="Genomic_DNA"/>
</dbReference>
<name>W9V4Q6_9GAMM</name>
<evidence type="ECO:0000256" key="1">
    <source>
        <dbReference type="ARBA" id="ARBA00006821"/>
    </source>
</evidence>
<dbReference type="PANTHER" id="PTHR36306">
    <property type="entry name" value="ALPHA-AMYLASE-RELATED-RELATED"/>
    <property type="match status" value="1"/>
</dbReference>
<dbReference type="Proteomes" id="UP000019460">
    <property type="component" value="Unassembled WGS sequence"/>
</dbReference>
<dbReference type="RefSeq" id="WP_043754951.1">
    <property type="nucleotide sequence ID" value="NZ_AONC01000040.1"/>
</dbReference>
<dbReference type="PATRIC" id="fig|1249627.3.peg.2829"/>
<comment type="caution">
    <text evidence="5">The sequence shown here is derived from an EMBL/GenBank/DDBJ whole genome shotgun (WGS) entry which is preliminary data.</text>
</comment>
<dbReference type="OrthoDB" id="9757977at2"/>
<dbReference type="InterPro" id="IPR052046">
    <property type="entry name" value="GH57_Enzymes"/>
</dbReference>
<dbReference type="PANTHER" id="PTHR36306:SF5">
    <property type="entry name" value="SLR1535 PROTEIN"/>
    <property type="match status" value="1"/>
</dbReference>
<gene>
    <name evidence="5" type="ORF">D779_2664</name>
</gene>
<dbReference type="Gene3D" id="3.20.110.20">
    <property type="match status" value="1"/>
</dbReference>
<keyword evidence="2" id="KW-0119">Carbohydrate metabolism</keyword>
<dbReference type="STRING" id="1249627.D779_2664"/>
<dbReference type="InterPro" id="IPR011330">
    <property type="entry name" value="Glyco_hydro/deAcase_b/a-brl"/>
</dbReference>
<feature type="region of interest" description="Disordered" evidence="3">
    <location>
        <begin position="394"/>
        <end position="447"/>
    </location>
</feature>
<dbReference type="GO" id="GO:0003824">
    <property type="term" value="F:catalytic activity"/>
    <property type="evidence" value="ECO:0007669"/>
    <property type="project" value="InterPro"/>
</dbReference>
<dbReference type="eggNOG" id="COG1449">
    <property type="taxonomic scope" value="Bacteria"/>
</dbReference>
<dbReference type="Pfam" id="PF03065">
    <property type="entry name" value="Glyco_hydro_57"/>
    <property type="match status" value="1"/>
</dbReference>
<dbReference type="GO" id="GO:0005975">
    <property type="term" value="P:carbohydrate metabolic process"/>
    <property type="evidence" value="ECO:0007669"/>
    <property type="project" value="InterPro"/>
</dbReference>
<organism evidence="5 6">
    <name type="scientific">Imhoffiella purpurea</name>
    <dbReference type="NCBI Taxonomy" id="1249627"/>
    <lineage>
        <taxon>Bacteria</taxon>
        <taxon>Pseudomonadati</taxon>
        <taxon>Pseudomonadota</taxon>
        <taxon>Gammaproteobacteria</taxon>
        <taxon>Chromatiales</taxon>
        <taxon>Chromatiaceae</taxon>
        <taxon>Imhoffiella</taxon>
    </lineage>
</organism>
<protein>
    <submittedName>
        <fullName evidence="5">Aldehyde decarbonylase</fullName>
    </submittedName>
</protein>
<feature type="compositionally biased region" description="Polar residues" evidence="3">
    <location>
        <begin position="425"/>
        <end position="439"/>
    </location>
</feature>
<proteinExistence type="inferred from homology"/>
<dbReference type="SUPFAM" id="SSF88713">
    <property type="entry name" value="Glycoside hydrolase/deacetylase"/>
    <property type="match status" value="1"/>
</dbReference>
<reference evidence="5 6" key="1">
    <citation type="submission" date="2012-11" db="EMBL/GenBank/DDBJ databases">
        <title>Genome assembly of Thiorhodococcus sp. AK35.</title>
        <authorList>
            <person name="Nupur N."/>
            <person name="Khatri I."/>
            <person name="Subramanian S."/>
            <person name="Pinnaka A."/>
        </authorList>
    </citation>
    <scope>NUCLEOTIDE SEQUENCE [LARGE SCALE GENOMIC DNA]</scope>
    <source>
        <strain evidence="5 6">AK35</strain>
    </source>
</reference>
<evidence type="ECO:0000313" key="6">
    <source>
        <dbReference type="Proteomes" id="UP000019460"/>
    </source>
</evidence>
<keyword evidence="6" id="KW-1185">Reference proteome</keyword>
<accession>W9V4Q6</accession>